<evidence type="ECO:0000256" key="3">
    <source>
        <dbReference type="ARBA" id="ARBA00022692"/>
    </source>
</evidence>
<reference evidence="12" key="1">
    <citation type="submission" date="2021-03" db="EMBL/GenBank/DDBJ databases">
        <authorList>
            <person name="Tagirdzhanova G."/>
        </authorList>
    </citation>
    <scope>NUCLEOTIDE SEQUENCE</scope>
</reference>
<evidence type="ECO:0000256" key="9">
    <source>
        <dbReference type="SAM" id="Phobius"/>
    </source>
</evidence>
<name>A0A8H3EG98_9LECA</name>
<evidence type="ECO:0000256" key="2">
    <source>
        <dbReference type="ARBA" id="ARBA00007104"/>
    </source>
</evidence>
<keyword evidence="5 9" id="KW-1133">Transmembrane helix</keyword>
<dbReference type="InterPro" id="IPR036598">
    <property type="entry name" value="GOLD_dom_sf"/>
</dbReference>
<proteinExistence type="inferred from homology"/>
<evidence type="ECO:0000313" key="12">
    <source>
        <dbReference type="EMBL" id="CAF9905959.1"/>
    </source>
</evidence>
<dbReference type="OrthoDB" id="1929172at2759"/>
<comment type="similarity">
    <text evidence="2 8">Belongs to the EMP24/GP25L family.</text>
</comment>
<dbReference type="InterPro" id="IPR015720">
    <property type="entry name" value="Emp24-like"/>
</dbReference>
<dbReference type="PROSITE" id="PS51257">
    <property type="entry name" value="PROKAR_LIPOPROTEIN"/>
    <property type="match status" value="1"/>
</dbReference>
<evidence type="ECO:0000256" key="6">
    <source>
        <dbReference type="ARBA" id="ARBA00023136"/>
    </source>
</evidence>
<dbReference type="GO" id="GO:0012505">
    <property type="term" value="C:endomembrane system"/>
    <property type="evidence" value="ECO:0007669"/>
    <property type="project" value="UniProtKB-SubCell"/>
</dbReference>
<keyword evidence="4 10" id="KW-0732">Signal</keyword>
<dbReference type="InterPro" id="IPR009038">
    <property type="entry name" value="GOLD_dom"/>
</dbReference>
<accession>A0A8H3EG98</accession>
<organism evidence="12 13">
    <name type="scientific">Alectoria fallacina</name>
    <dbReference type="NCBI Taxonomy" id="1903189"/>
    <lineage>
        <taxon>Eukaryota</taxon>
        <taxon>Fungi</taxon>
        <taxon>Dikarya</taxon>
        <taxon>Ascomycota</taxon>
        <taxon>Pezizomycotina</taxon>
        <taxon>Lecanoromycetes</taxon>
        <taxon>OSLEUM clade</taxon>
        <taxon>Lecanoromycetidae</taxon>
        <taxon>Lecanorales</taxon>
        <taxon>Lecanorineae</taxon>
        <taxon>Parmeliaceae</taxon>
        <taxon>Alectoria</taxon>
    </lineage>
</organism>
<evidence type="ECO:0000259" key="11">
    <source>
        <dbReference type="PROSITE" id="PS50866"/>
    </source>
</evidence>
<dbReference type="SMART" id="SM01190">
    <property type="entry name" value="EMP24_GP25L"/>
    <property type="match status" value="1"/>
</dbReference>
<feature type="transmembrane region" description="Helical" evidence="9">
    <location>
        <begin position="177"/>
        <end position="203"/>
    </location>
</feature>
<feature type="domain" description="GOLD" evidence="11">
    <location>
        <begin position="32"/>
        <end position="115"/>
    </location>
</feature>
<dbReference type="GO" id="GO:0016020">
    <property type="term" value="C:membrane"/>
    <property type="evidence" value="ECO:0007669"/>
    <property type="project" value="UniProtKB-SubCell"/>
</dbReference>
<comment type="caution">
    <text evidence="12">The sequence shown here is derived from an EMBL/GenBank/DDBJ whole genome shotgun (WGS) entry which is preliminary data.</text>
</comment>
<gene>
    <name evidence="12" type="ORF">ALECFALPRED_001921</name>
</gene>
<evidence type="ECO:0000256" key="7">
    <source>
        <dbReference type="ARBA" id="ARBA00037847"/>
    </source>
</evidence>
<feature type="signal peptide" evidence="10">
    <location>
        <begin position="1"/>
        <end position="20"/>
    </location>
</feature>
<dbReference type="Pfam" id="PF01105">
    <property type="entry name" value="EMP24_GP25L"/>
    <property type="match status" value="1"/>
</dbReference>
<dbReference type="AlphaFoldDB" id="A0A8H3EG98"/>
<evidence type="ECO:0000256" key="10">
    <source>
        <dbReference type="SAM" id="SignalP"/>
    </source>
</evidence>
<keyword evidence="3 8" id="KW-0812">Transmembrane</keyword>
<evidence type="ECO:0000256" key="5">
    <source>
        <dbReference type="ARBA" id="ARBA00022989"/>
    </source>
</evidence>
<keyword evidence="13" id="KW-1185">Reference proteome</keyword>
<dbReference type="EMBL" id="CAJPDR010000015">
    <property type="protein sequence ID" value="CAF9905959.1"/>
    <property type="molecule type" value="Genomic_DNA"/>
</dbReference>
<dbReference type="PROSITE" id="PS50866">
    <property type="entry name" value="GOLD"/>
    <property type="match status" value="1"/>
</dbReference>
<feature type="chain" id="PRO_5034765228" description="GOLD domain-containing protein" evidence="10">
    <location>
        <begin position="21"/>
        <end position="211"/>
    </location>
</feature>
<evidence type="ECO:0000256" key="4">
    <source>
        <dbReference type="ARBA" id="ARBA00022729"/>
    </source>
</evidence>
<evidence type="ECO:0000256" key="8">
    <source>
        <dbReference type="RuleBase" id="RU003827"/>
    </source>
</evidence>
<sequence>MRTYLAFTGLLTCFFSYACATALTYKLVANEKACFFSNVEQQRAKIAFYFAVQSGGSFDVDYTVMGPDGKVIMENSKERQLDSVFTAKATGEYRFCFNNEMSTFAEKMVDFEIAVENESPSALLPSKQGTSPEQTSALEESIMKVSRDLSTINRNQKYFRTRENRNFSTVKSTESRIFNFSVVESGLMICMAGLQVFIVRFFFQGARKGYV</sequence>
<keyword evidence="6 9" id="KW-0472">Membrane</keyword>
<evidence type="ECO:0000313" key="13">
    <source>
        <dbReference type="Proteomes" id="UP000664203"/>
    </source>
</evidence>
<dbReference type="Proteomes" id="UP000664203">
    <property type="component" value="Unassembled WGS sequence"/>
</dbReference>
<protein>
    <recommendedName>
        <fullName evidence="11">GOLD domain-containing protein</fullName>
    </recommendedName>
</protein>
<comment type="subcellular location">
    <subcellularLocation>
        <location evidence="7">Endomembrane system</location>
        <topology evidence="7">Single-pass membrane protein</topology>
    </subcellularLocation>
    <subcellularLocation>
        <location evidence="1 8">Membrane</location>
        <topology evidence="1 8">Single-pass type I membrane protein</topology>
    </subcellularLocation>
</comment>
<evidence type="ECO:0000256" key="1">
    <source>
        <dbReference type="ARBA" id="ARBA00004479"/>
    </source>
</evidence>
<dbReference type="PANTHER" id="PTHR22811">
    <property type="entry name" value="TRANSMEMBRANE EMP24 DOMAIN-CONTAINING PROTEIN"/>
    <property type="match status" value="1"/>
</dbReference>
<dbReference type="SUPFAM" id="SSF101576">
    <property type="entry name" value="Supernatant protein factor (SPF), C-terminal domain"/>
    <property type="match status" value="1"/>
</dbReference>